<dbReference type="Gene3D" id="2.60.40.10">
    <property type="entry name" value="Immunoglobulins"/>
    <property type="match status" value="1"/>
</dbReference>
<evidence type="ECO:0000313" key="1">
    <source>
        <dbReference type="EMBL" id="AEO93684.1"/>
    </source>
</evidence>
<sequence>MAIINKTTPESNQQIQTVAFKLDNLSKLNNVTVNTGNVEVVSVVGDTVTVKCINGASVRQIQTGGQYIPADSKTESGYNRVIGDPNAVTLPQSYTFETSDGYKGTLYLIGNPYWIYDDQGNGIGLEGWYSGTVYRPESDTRTYEYYYSYVLTFDYVINSAPTAPKITVPSIQFEHGDKHYISFDSTDAENDVLTYTLETSYNNGSSWSQIYSGTAKTYQYTVPSNQTQVKFRVKATDGKVVTAYTESSNKTIQEVMYFWNKFNNYYNPPTAYKGALFAKDVPMDERAPGDSPPPNRPSEVVGNLYYEYYWEERADGYYLHANLYEWITTPGGDMKGSLAEANIQASFNTYQHAQKNPDGFWYERGQRVLSEDITPPIIELTEQKNFGPTSTITVKTYDLSSITKLKWAKGQQSATYFASNGTNITNGSFTVSENGDYTVYAEDEKTNKAIQVFTVKMVNTAPTAPTLNVPTIQFEYGDKHQVTFSSTDAENNTIQYTLESSNDNGNEWQVIYSGQTKSFEYTVPSDKTQVKFRVKASDGILETGYTTSENKTIREVMYYWAKYNNVQEMQYTIKYNTPEVIVSDLSYQGQNYNTSGHPTYSYDPPYGFITPKGTGTIIGDYAGRYIPGTVYATPSDGYYYSDYLYIKSISYDSNYTKQTISTQILQRVPNGLQDKMGAYLSTVTGGYNAYKTGVKNQDGYWYVRGLRVIQFISPPGAFTSPSLGTKLKPNQSITIGFSASQATNLSVYEVDYKYNANSWVALPSNLNLTRSLITSSDKSLTSMQFRVRAKNTSNTYSDYIYSEVYVLDHNISPTITLTSPSNDVMLYKNDILTISGEVNDVDQEQNVLVYYQIDDYAHEFAIAGESSTQILLSKKLQLKTGKLYDGDIAVTEVLKSDKVHKLKVWAIDNVGGISDIIERTFTVFPNHDPLLTLNEIIPSGVLDSDKFTISGSVSDEDVDSVISVTYCINNGDSTEIYTGAGGNWEFNVFLSQLKVGENDIIINATDDYGAKYTKTVKLNKDEINVPVLESVARYKIDPPKGTAKGILLFIQRDSELETKVELSMTMKNEEEQFVEILAENTAPLPNKNGLVEDTYHHEVIEDKENIILKIAALRQDENSDYKIHLISGVVE</sequence>
<dbReference type="InterPro" id="IPR013783">
    <property type="entry name" value="Ig-like_fold"/>
</dbReference>
<gene>
    <name evidence="1" type="primary">426</name>
    <name evidence="1" type="ORF">G_426</name>
</gene>
<keyword evidence="2" id="KW-1185">Reference proteome</keyword>
<reference evidence="1 2" key="1">
    <citation type="submission" date="2011-09" db="EMBL/GenBank/DDBJ databases">
        <authorList>
            <person name="Pope W.H."/>
            <person name="Pedulla M.L."/>
            <person name="Ford M.E."/>
            <person name="Peebles C.L."/>
            <person name="Hatfull G.H."/>
            <person name="Hendrix R.W."/>
        </authorList>
    </citation>
    <scope>NUCLEOTIDE SEQUENCE [LARGE SCALE GENOMIC DNA]</scope>
    <source>
        <strain evidence="1">G</strain>
    </source>
</reference>
<proteinExistence type="predicted"/>
<name>G3MAG7_9CAUD</name>
<accession>G3MAG7</accession>
<dbReference type="EMBL" id="JN638751">
    <property type="protein sequence ID" value="AEO93684.1"/>
    <property type="molecule type" value="Genomic_DNA"/>
</dbReference>
<dbReference type="Proteomes" id="UP000009273">
    <property type="component" value="Segment"/>
</dbReference>
<dbReference type="KEGG" id="vg:18563640"/>
<dbReference type="GeneID" id="18563640"/>
<dbReference type="RefSeq" id="YP_009015729.1">
    <property type="nucleotide sequence ID" value="NC_023719.1"/>
</dbReference>
<protein>
    <submittedName>
        <fullName evidence="1">Gp426</fullName>
    </submittedName>
</protein>
<evidence type="ECO:0000313" key="2">
    <source>
        <dbReference type="Proteomes" id="UP000009273"/>
    </source>
</evidence>
<organism evidence="1 2">
    <name type="scientific">Bacillus phage G</name>
    <dbReference type="NCBI Taxonomy" id="2884420"/>
    <lineage>
        <taxon>Viruses</taxon>
        <taxon>Duplodnaviria</taxon>
        <taxon>Heunggongvirae</taxon>
        <taxon>Uroviricota</taxon>
        <taxon>Caudoviricetes</taxon>
        <taxon>Donellivirus</taxon>
        <taxon>Donellivirus gee</taxon>
    </lineage>
</organism>